<reference evidence="1 2" key="1">
    <citation type="submission" date="2019-03" db="EMBL/GenBank/DDBJ databases">
        <title>Genomic Encyclopedia of Type Strains, Phase IV (KMG-V): Genome sequencing to study the core and pangenomes of soil and plant-associated prokaryotes.</title>
        <authorList>
            <person name="Whitman W."/>
        </authorList>
    </citation>
    <scope>NUCLEOTIDE SEQUENCE [LARGE SCALE GENOMIC DNA]</scope>
    <source>
        <strain evidence="1 2">23C40</strain>
    </source>
</reference>
<protein>
    <submittedName>
        <fullName evidence="1">Uncharacterized protein</fullName>
    </submittedName>
</protein>
<name>A0A4R2BTW0_9HYPH</name>
<gene>
    <name evidence="1" type="ORF">EV184_108239</name>
</gene>
<sequence length="100" mass="11619">MPEKLRTLAEFTLPHMILTCSHCGRRGRYNVARLIEAHGADLPIRDFINTIGRSCHRRRHPTKWHRCGLGCDALIYMFMPKPAADGYAEEIEHQREHIAR</sequence>
<dbReference type="AlphaFoldDB" id="A0A4R2BTW0"/>
<evidence type="ECO:0000313" key="2">
    <source>
        <dbReference type="Proteomes" id="UP000295043"/>
    </source>
</evidence>
<evidence type="ECO:0000313" key="1">
    <source>
        <dbReference type="EMBL" id="TCN30365.1"/>
    </source>
</evidence>
<dbReference type="Proteomes" id="UP000295043">
    <property type="component" value="Unassembled WGS sequence"/>
</dbReference>
<dbReference type="EMBL" id="SLVU01000008">
    <property type="protein sequence ID" value="TCN30365.1"/>
    <property type="molecule type" value="Genomic_DNA"/>
</dbReference>
<comment type="caution">
    <text evidence="1">The sequence shown here is derived from an EMBL/GenBank/DDBJ whole genome shotgun (WGS) entry which is preliminary data.</text>
</comment>
<dbReference type="RefSeq" id="WP_132075975.1">
    <property type="nucleotide sequence ID" value="NZ_SLVU01000008.1"/>
</dbReference>
<accession>A0A4R2BTW0</accession>
<organism evidence="1 2">
    <name type="scientific">Sinorhizobium americanum</name>
    <dbReference type="NCBI Taxonomy" id="194963"/>
    <lineage>
        <taxon>Bacteria</taxon>
        <taxon>Pseudomonadati</taxon>
        <taxon>Pseudomonadota</taxon>
        <taxon>Alphaproteobacteria</taxon>
        <taxon>Hyphomicrobiales</taxon>
        <taxon>Rhizobiaceae</taxon>
        <taxon>Sinorhizobium/Ensifer group</taxon>
        <taxon>Sinorhizobium</taxon>
    </lineage>
</organism>
<proteinExistence type="predicted"/>